<comment type="caution">
    <text evidence="2">The sequence shown here is derived from an EMBL/GenBank/DDBJ whole genome shotgun (WGS) entry which is preliminary data.</text>
</comment>
<evidence type="ECO:0000259" key="1">
    <source>
        <dbReference type="PROSITE" id="PS50225"/>
    </source>
</evidence>
<evidence type="ECO:0000313" key="3">
    <source>
        <dbReference type="Proteomes" id="UP000887013"/>
    </source>
</evidence>
<dbReference type="InterPro" id="IPR001496">
    <property type="entry name" value="SOCS_box"/>
</dbReference>
<proteinExistence type="predicted"/>
<dbReference type="OrthoDB" id="6419934at2759"/>
<dbReference type="Pfam" id="PF07525">
    <property type="entry name" value="SOCS_box"/>
    <property type="match status" value="1"/>
</dbReference>
<feature type="domain" description="SOCS box" evidence="1">
    <location>
        <begin position="123"/>
        <end position="165"/>
    </location>
</feature>
<dbReference type="AlphaFoldDB" id="A0A8X6MMP8"/>
<keyword evidence="3" id="KW-1185">Reference proteome</keyword>
<sequence>MGFPSVVTLNLHHSCERLSEFVKNNRRPSEGLFVESNGRSNLRFFLIMLTYHVLYEFYFDEDCGNLIALQLLSRSIPDAFVTRDEMIGSLWRFSRNNIFMNERTEMISDNVNLIHPEITVPGPRSLQHLSRCSLRQRLADNHQLPEGTQNLGLPKVLKEHIDLET</sequence>
<dbReference type="EMBL" id="BMAW01048873">
    <property type="protein sequence ID" value="GFS68246.1"/>
    <property type="molecule type" value="Genomic_DNA"/>
</dbReference>
<dbReference type="PROSITE" id="PS50225">
    <property type="entry name" value="SOCS"/>
    <property type="match status" value="1"/>
</dbReference>
<reference evidence="2" key="1">
    <citation type="submission" date="2020-08" db="EMBL/GenBank/DDBJ databases">
        <title>Multicomponent nature underlies the extraordinary mechanical properties of spider dragline silk.</title>
        <authorList>
            <person name="Kono N."/>
            <person name="Nakamura H."/>
            <person name="Mori M."/>
            <person name="Yoshida Y."/>
            <person name="Ohtoshi R."/>
            <person name="Malay A.D."/>
            <person name="Moran D.A.P."/>
            <person name="Tomita M."/>
            <person name="Numata K."/>
            <person name="Arakawa K."/>
        </authorList>
    </citation>
    <scope>NUCLEOTIDE SEQUENCE</scope>
</reference>
<organism evidence="2 3">
    <name type="scientific">Nephila pilipes</name>
    <name type="common">Giant wood spider</name>
    <name type="synonym">Nephila maculata</name>
    <dbReference type="NCBI Taxonomy" id="299642"/>
    <lineage>
        <taxon>Eukaryota</taxon>
        <taxon>Metazoa</taxon>
        <taxon>Ecdysozoa</taxon>
        <taxon>Arthropoda</taxon>
        <taxon>Chelicerata</taxon>
        <taxon>Arachnida</taxon>
        <taxon>Araneae</taxon>
        <taxon>Araneomorphae</taxon>
        <taxon>Entelegynae</taxon>
        <taxon>Araneoidea</taxon>
        <taxon>Nephilidae</taxon>
        <taxon>Nephila</taxon>
    </lineage>
</organism>
<evidence type="ECO:0000313" key="2">
    <source>
        <dbReference type="EMBL" id="GFS68246.1"/>
    </source>
</evidence>
<protein>
    <submittedName>
        <fullName evidence="2">SOCS box domain-containing protein</fullName>
    </submittedName>
</protein>
<dbReference type="SUPFAM" id="SSF158235">
    <property type="entry name" value="SOCS box-like"/>
    <property type="match status" value="1"/>
</dbReference>
<dbReference type="InterPro" id="IPR036036">
    <property type="entry name" value="SOCS_box-like_dom_sf"/>
</dbReference>
<name>A0A8X6MMP8_NEPPI</name>
<dbReference type="Proteomes" id="UP000887013">
    <property type="component" value="Unassembled WGS sequence"/>
</dbReference>
<dbReference type="SMART" id="SM00969">
    <property type="entry name" value="SOCS_box"/>
    <property type="match status" value="1"/>
</dbReference>
<gene>
    <name evidence="2" type="primary">AVEN_197028_1</name>
    <name evidence="2" type="ORF">NPIL_249531</name>
</gene>
<accession>A0A8X6MMP8</accession>
<dbReference type="GO" id="GO:0035556">
    <property type="term" value="P:intracellular signal transduction"/>
    <property type="evidence" value="ECO:0007669"/>
    <property type="project" value="InterPro"/>
</dbReference>